<sequence>MSSRVFLLAIITLVVSMPARAVEVDGREWLQPVDFINLSWLDVAAVCDSDTGACNGMLGAIDVTGYTWANVDDVNALFNSFGVSPPLAGPDAIAEIDSAWAPAFFAAGFISTGCCGTSIIATCRETQGGVFNAIAPTIIDGADGFQDNAETNFGVPDSNPATDIGAWLYRDIPTVVPPAPAPTPVAVPASSAITLLFTALALLAIALRHVIRKRGQATQ</sequence>
<feature type="signal peptide" evidence="2">
    <location>
        <begin position="1"/>
        <end position="21"/>
    </location>
</feature>
<name>A0A5P9NF80_9GAMM</name>
<keyword evidence="1" id="KW-0472">Membrane</keyword>
<feature type="transmembrane region" description="Helical" evidence="1">
    <location>
        <begin position="185"/>
        <end position="207"/>
    </location>
</feature>
<keyword evidence="2" id="KW-0732">Signal</keyword>
<evidence type="ECO:0000256" key="1">
    <source>
        <dbReference type="SAM" id="Phobius"/>
    </source>
</evidence>
<protein>
    <recommendedName>
        <fullName evidence="5">IPTL-CTERM sorting domain-containing protein</fullName>
    </recommendedName>
</protein>
<accession>A0A5P9NF80</accession>
<keyword evidence="4" id="KW-1185">Reference proteome</keyword>
<reference evidence="3 4" key="1">
    <citation type="submission" date="2019-02" db="EMBL/GenBank/DDBJ databases">
        <authorList>
            <person name="Li S.-H."/>
        </authorList>
    </citation>
    <scope>NUCLEOTIDE SEQUENCE [LARGE SCALE GENOMIC DNA]</scope>
    <source>
        <strain evidence="3 4">IMCC14385</strain>
    </source>
</reference>
<dbReference type="OrthoDB" id="5741703at2"/>
<keyword evidence="1" id="KW-0812">Transmembrane</keyword>
<gene>
    <name evidence="3" type="ORF">EY643_01490</name>
</gene>
<evidence type="ECO:0008006" key="5">
    <source>
        <dbReference type="Google" id="ProtNLM"/>
    </source>
</evidence>
<evidence type="ECO:0000256" key="2">
    <source>
        <dbReference type="SAM" id="SignalP"/>
    </source>
</evidence>
<organism evidence="3 4">
    <name type="scientific">Halioglobus maricola</name>
    <dbReference type="NCBI Taxonomy" id="2601894"/>
    <lineage>
        <taxon>Bacteria</taxon>
        <taxon>Pseudomonadati</taxon>
        <taxon>Pseudomonadota</taxon>
        <taxon>Gammaproteobacteria</taxon>
        <taxon>Cellvibrionales</taxon>
        <taxon>Halieaceae</taxon>
        <taxon>Halioglobus</taxon>
    </lineage>
</organism>
<dbReference type="AlphaFoldDB" id="A0A5P9NF80"/>
<dbReference type="KEGG" id="halc:EY643_01490"/>
<proteinExistence type="predicted"/>
<evidence type="ECO:0000313" key="4">
    <source>
        <dbReference type="Proteomes" id="UP000326287"/>
    </source>
</evidence>
<keyword evidence="1" id="KW-1133">Transmembrane helix</keyword>
<feature type="chain" id="PRO_5024908491" description="IPTL-CTERM sorting domain-containing protein" evidence="2">
    <location>
        <begin position="22"/>
        <end position="219"/>
    </location>
</feature>
<evidence type="ECO:0000313" key="3">
    <source>
        <dbReference type="EMBL" id="QFU74431.1"/>
    </source>
</evidence>
<dbReference type="EMBL" id="CP036422">
    <property type="protein sequence ID" value="QFU74431.1"/>
    <property type="molecule type" value="Genomic_DNA"/>
</dbReference>
<dbReference type="Proteomes" id="UP000326287">
    <property type="component" value="Chromosome"/>
</dbReference>
<dbReference type="RefSeq" id="WP_152660543.1">
    <property type="nucleotide sequence ID" value="NZ_CP036422.1"/>
</dbReference>